<feature type="domain" description="HTH deoR-type" evidence="3">
    <location>
        <begin position="2"/>
        <end position="60"/>
    </location>
</feature>
<dbReference type="PROSITE" id="PS51000">
    <property type="entry name" value="HTH_DEOR_2"/>
    <property type="match status" value="1"/>
</dbReference>
<dbReference type="InterPro" id="IPR051534">
    <property type="entry name" value="CBASS_pafABC_assoc_protein"/>
</dbReference>
<proteinExistence type="predicted"/>
<gene>
    <name evidence="4" type="ORF">WMO26_10470</name>
</gene>
<organism evidence="4 5">
    <name type="scientific">Solibaculum intestinale</name>
    <dbReference type="NCBI Taxonomy" id="3133165"/>
    <lineage>
        <taxon>Bacteria</taxon>
        <taxon>Bacillati</taxon>
        <taxon>Bacillota</taxon>
        <taxon>Clostridia</taxon>
        <taxon>Eubacteriales</taxon>
        <taxon>Oscillospiraceae</taxon>
        <taxon>Solibaculum</taxon>
    </lineage>
</organism>
<dbReference type="Pfam" id="PF25583">
    <property type="entry name" value="WCX"/>
    <property type="match status" value="1"/>
</dbReference>
<comment type="caution">
    <text evidence="4">The sequence shown here is derived from an EMBL/GenBank/DDBJ whole genome shotgun (WGS) entry which is preliminary data.</text>
</comment>
<sequence>MQIGRLFEIVYLLLERENVTAKELAERFEVSERTIYRDVDALSAAGIPVYTAKGKGGGIRLLPAFVLNKSVLSQKEQENILFGLQSLSAARYPEAGAVLEKLRTFFRKEDPDWIDVDFTGWGSGKEEKELFDRLRGAILSRRRVIFDYVSAAGKETRRTVEPVKLRFKGSAWYLQGYCLAREDYRTFKLIRMGNLQVTEDTFPEERRKDIPIEPDLSAAANPLPMVLGFSVAMRHRVYDEFPAGCLTEHEDGSLTARVVFWESEWVWGYLLSFGGALTVLEPPWARKRIRESLKAALENYR</sequence>
<dbReference type="RefSeq" id="WP_349220222.1">
    <property type="nucleotide sequence ID" value="NZ_JBBMFD010000020.1"/>
</dbReference>
<dbReference type="PANTHER" id="PTHR34580">
    <property type="match status" value="1"/>
</dbReference>
<dbReference type="PANTHER" id="PTHR34580:SF1">
    <property type="entry name" value="PROTEIN PAFC"/>
    <property type="match status" value="1"/>
</dbReference>
<dbReference type="Gene3D" id="1.10.10.10">
    <property type="entry name" value="Winged helix-like DNA-binding domain superfamily/Winged helix DNA-binding domain"/>
    <property type="match status" value="1"/>
</dbReference>
<evidence type="ECO:0000256" key="2">
    <source>
        <dbReference type="ARBA" id="ARBA00023163"/>
    </source>
</evidence>
<evidence type="ECO:0000256" key="1">
    <source>
        <dbReference type="ARBA" id="ARBA00023015"/>
    </source>
</evidence>
<name>A0ABV1E1R8_9FIRM</name>
<keyword evidence="2" id="KW-0804">Transcription</keyword>
<dbReference type="Pfam" id="PF13280">
    <property type="entry name" value="WYL"/>
    <property type="match status" value="1"/>
</dbReference>
<dbReference type="EMBL" id="JBBMFD010000020">
    <property type="protein sequence ID" value="MEQ2441249.1"/>
    <property type="molecule type" value="Genomic_DNA"/>
</dbReference>
<dbReference type="PROSITE" id="PS52050">
    <property type="entry name" value="WYL"/>
    <property type="match status" value="1"/>
</dbReference>
<keyword evidence="5" id="KW-1185">Reference proteome</keyword>
<dbReference type="InterPro" id="IPR036388">
    <property type="entry name" value="WH-like_DNA-bd_sf"/>
</dbReference>
<dbReference type="InterPro" id="IPR028349">
    <property type="entry name" value="PafC-like"/>
</dbReference>
<evidence type="ECO:0000259" key="3">
    <source>
        <dbReference type="PROSITE" id="PS51000"/>
    </source>
</evidence>
<evidence type="ECO:0000313" key="5">
    <source>
        <dbReference type="Proteomes" id="UP001489509"/>
    </source>
</evidence>
<dbReference type="InterPro" id="IPR057727">
    <property type="entry name" value="WCX_dom"/>
</dbReference>
<dbReference type="PIRSF" id="PIRSF016838">
    <property type="entry name" value="PafC"/>
    <property type="match status" value="1"/>
</dbReference>
<dbReference type="Proteomes" id="UP001489509">
    <property type="component" value="Unassembled WGS sequence"/>
</dbReference>
<dbReference type="InterPro" id="IPR026881">
    <property type="entry name" value="WYL_dom"/>
</dbReference>
<accession>A0ABV1E1R8</accession>
<evidence type="ECO:0000313" key="4">
    <source>
        <dbReference type="EMBL" id="MEQ2441249.1"/>
    </source>
</evidence>
<reference evidence="4 5" key="1">
    <citation type="submission" date="2024-03" db="EMBL/GenBank/DDBJ databases">
        <title>Human intestinal bacterial collection.</title>
        <authorList>
            <person name="Pauvert C."/>
            <person name="Hitch T.C.A."/>
            <person name="Clavel T."/>
        </authorList>
    </citation>
    <scope>NUCLEOTIDE SEQUENCE [LARGE SCALE GENOMIC DNA]</scope>
    <source>
        <strain evidence="4 5">CLA-JM-H44</strain>
    </source>
</reference>
<dbReference type="InterPro" id="IPR036390">
    <property type="entry name" value="WH_DNA-bd_sf"/>
</dbReference>
<dbReference type="InterPro" id="IPR013196">
    <property type="entry name" value="HTH_11"/>
</dbReference>
<protein>
    <submittedName>
        <fullName evidence="4">YafY family protein</fullName>
    </submittedName>
</protein>
<dbReference type="SUPFAM" id="SSF46785">
    <property type="entry name" value="Winged helix' DNA-binding domain"/>
    <property type="match status" value="1"/>
</dbReference>
<keyword evidence="1" id="KW-0805">Transcription regulation</keyword>
<dbReference type="InterPro" id="IPR001034">
    <property type="entry name" value="DeoR_HTH"/>
</dbReference>
<dbReference type="Pfam" id="PF08279">
    <property type="entry name" value="HTH_11"/>
    <property type="match status" value="1"/>
</dbReference>